<evidence type="ECO:0000256" key="1">
    <source>
        <dbReference type="ARBA" id="ARBA00022723"/>
    </source>
</evidence>
<dbReference type="PANTHER" id="PTHR33542">
    <property type="entry name" value="SIROHYDROCHLORIN FERROCHELATASE, CHLOROPLASTIC"/>
    <property type="match status" value="1"/>
</dbReference>
<evidence type="ECO:0000313" key="3">
    <source>
        <dbReference type="EMBL" id="PQD94802.1"/>
    </source>
</evidence>
<protein>
    <submittedName>
        <fullName evidence="3">Sirohydrochlorin chelatase</fullName>
    </submittedName>
</protein>
<comment type="caution">
    <text evidence="3">The sequence shown here is derived from an EMBL/GenBank/DDBJ whole genome shotgun (WGS) entry which is preliminary data.</text>
</comment>
<dbReference type="GO" id="GO:0046872">
    <property type="term" value="F:metal ion binding"/>
    <property type="evidence" value="ECO:0007669"/>
    <property type="project" value="UniProtKB-KW"/>
</dbReference>
<keyword evidence="1" id="KW-0479">Metal-binding</keyword>
<reference evidence="3 4" key="1">
    <citation type="submission" date="2017-12" db="EMBL/GenBank/DDBJ databases">
        <title>Taxonomic description and draft genome of Pradoshia cofamensis Gen. nov., sp. nov., a thermotolerant bacillale isolated from anterior gut of earthworm Eisenia fetida.</title>
        <authorList>
            <person name="Saha T."/>
            <person name="Chakraborty R."/>
        </authorList>
    </citation>
    <scope>NUCLEOTIDE SEQUENCE [LARGE SCALE GENOMIC DNA]</scope>
    <source>
        <strain evidence="3 4">EAG3</strain>
    </source>
</reference>
<dbReference type="PANTHER" id="PTHR33542:SF3">
    <property type="entry name" value="SIROHYDROCHLORIN FERROCHELATASE, CHLOROPLASTIC"/>
    <property type="match status" value="1"/>
</dbReference>
<gene>
    <name evidence="3" type="ORF">CYL18_12615</name>
</gene>
<dbReference type="CDD" id="cd03416">
    <property type="entry name" value="CbiX_SirB_N"/>
    <property type="match status" value="1"/>
</dbReference>
<dbReference type="SUPFAM" id="SSF53800">
    <property type="entry name" value="Chelatase"/>
    <property type="match status" value="1"/>
</dbReference>
<keyword evidence="2" id="KW-0456">Lyase</keyword>
<dbReference type="CDD" id="cd03414">
    <property type="entry name" value="CbiX_SirB_C"/>
    <property type="match status" value="1"/>
</dbReference>
<proteinExistence type="predicted"/>
<dbReference type="Gene3D" id="3.40.50.1400">
    <property type="match status" value="2"/>
</dbReference>
<dbReference type="EMBL" id="PKOZ01000007">
    <property type="protein sequence ID" value="PQD94802.1"/>
    <property type="molecule type" value="Genomic_DNA"/>
</dbReference>
<dbReference type="OrthoDB" id="9797895at2"/>
<dbReference type="AlphaFoldDB" id="A0A2S7MYC2"/>
<keyword evidence="4" id="KW-1185">Reference proteome</keyword>
<sequence length="250" mass="27436">MRAILYVGHGTRSKKGADEAKQFIERVISEVKCEVQELSFLELTEPYIDEGFTRCVERGATSICVVPIFLLSAGHIKKDIPEALEPLKKGFPNIPVEMADPFGVREDLLDALAELIRDAAPDVNGADSVLIVGRGSSDPGLLDNFVSIVKGVKERMALAQVEACYLAAAAPTFQDGIRNICEKTLGRVIVVPYLLFEGLLLAEVRAEVRKRTKNGESVLLANPLGKHQAVIDIIKNRARDKEEYHAAAYH</sequence>
<dbReference type="Pfam" id="PF01903">
    <property type="entry name" value="CbiX"/>
    <property type="match status" value="2"/>
</dbReference>
<dbReference type="GO" id="GO:0016829">
    <property type="term" value="F:lyase activity"/>
    <property type="evidence" value="ECO:0007669"/>
    <property type="project" value="UniProtKB-KW"/>
</dbReference>
<dbReference type="Proteomes" id="UP000239663">
    <property type="component" value="Unassembled WGS sequence"/>
</dbReference>
<accession>A0A2S7MYC2</accession>
<name>A0A2S7MYC2_9BACI</name>
<dbReference type="InterPro" id="IPR050963">
    <property type="entry name" value="Sirohydro_Cobaltochel/CbiX"/>
</dbReference>
<dbReference type="InterPro" id="IPR002762">
    <property type="entry name" value="CbiX-like"/>
</dbReference>
<dbReference type="RefSeq" id="WP_104849877.1">
    <property type="nucleotide sequence ID" value="NZ_PKOZ01000007.1"/>
</dbReference>
<organism evidence="3 4">
    <name type="scientific">Pradoshia eiseniae</name>
    <dbReference type="NCBI Taxonomy" id="2064768"/>
    <lineage>
        <taxon>Bacteria</taxon>
        <taxon>Bacillati</taxon>
        <taxon>Bacillota</taxon>
        <taxon>Bacilli</taxon>
        <taxon>Bacillales</taxon>
        <taxon>Bacillaceae</taxon>
        <taxon>Pradoshia</taxon>
    </lineage>
</organism>
<evidence type="ECO:0000313" key="4">
    <source>
        <dbReference type="Proteomes" id="UP000239663"/>
    </source>
</evidence>
<evidence type="ECO:0000256" key="2">
    <source>
        <dbReference type="ARBA" id="ARBA00023239"/>
    </source>
</evidence>